<dbReference type="InterPro" id="IPR003593">
    <property type="entry name" value="AAA+_ATPase"/>
</dbReference>
<keyword evidence="5" id="KW-0547">Nucleotide-binding</keyword>
<dbReference type="GO" id="GO:0005886">
    <property type="term" value="C:plasma membrane"/>
    <property type="evidence" value="ECO:0007669"/>
    <property type="project" value="UniProtKB-SubCell"/>
</dbReference>
<sequence length="585" mass="63956">MDFRLFRRIHAARQLMVQLAIGGALSAILSVAQAALLAHVVSQVYIGHATLAAVRFPSIMLLAAIALRALLAGANENWALRGADLSQMQLRQRFVAFLLQAGPMADARAETGALTTLAIQGIDEFEVFLAQYFPQVIVTAAVPAIVWIGVMVHDWISGLLILLTLPLIPLFMYLIGRQAETKSKQQVVLMSQLNGHFLDVLHGLDTLKLFGRSREQTNTIYRQSEAFRASTMATLQIAFLSGMVLELIASLSMAFVAVAIGLRLIHAALSFETAFMVLVLVPEFYIPWRNLGAKFHEGLKGATAAQQIFDLLDASPAIAPGGETRLADPGPWTLVWQNVSYTYPGQSMPALHDISLSLAEGDHLAIVGPSGSGKSTLIQLLLGATSFSGAIQVAGVPLETLDIAWWRRQMSWVTQHPYLFEGTILDNLQRVAPKATRVEIQASLVRSGAWDFIQRLPKGWDTEIGQEGLRLSGGQRQRLALARAFLLDTPIVIFDEPTQNLDLVSEEALLGAMDELRQGRTAITIAHRLTTVANADRVLVLRNGEAVEWGTPEELAKQNGLYRALVDAYRGRESQYAAYQADPAL</sequence>
<dbReference type="InterPro" id="IPR017871">
    <property type="entry name" value="ABC_transporter-like_CS"/>
</dbReference>
<feature type="domain" description="ABC transporter" evidence="11">
    <location>
        <begin position="334"/>
        <end position="568"/>
    </location>
</feature>
<dbReference type="InterPro" id="IPR039421">
    <property type="entry name" value="Type_1_exporter"/>
</dbReference>
<dbReference type="Proteomes" id="UP000533476">
    <property type="component" value="Unassembled WGS sequence"/>
</dbReference>
<keyword evidence="3" id="KW-1003">Cell membrane</keyword>
<feature type="domain" description="ABC transmembrane type-1" evidence="12">
    <location>
        <begin position="19"/>
        <end position="300"/>
    </location>
</feature>
<dbReference type="GO" id="GO:0016887">
    <property type="term" value="F:ATP hydrolysis activity"/>
    <property type="evidence" value="ECO:0007669"/>
    <property type="project" value="InterPro"/>
</dbReference>
<reference evidence="13 14" key="1">
    <citation type="submission" date="2020-04" db="EMBL/GenBank/DDBJ databases">
        <authorList>
            <person name="Zhang R."/>
            <person name="Schippers A."/>
        </authorList>
    </citation>
    <scope>NUCLEOTIDE SEQUENCE [LARGE SCALE GENOMIC DNA]</scope>
    <source>
        <strain evidence="13 14">DSM 109850</strain>
    </source>
</reference>
<dbReference type="FunFam" id="3.40.50.300:FF:000299">
    <property type="entry name" value="ABC transporter ATP-binding protein/permease"/>
    <property type="match status" value="1"/>
</dbReference>
<feature type="transmembrane region" description="Helical" evidence="10">
    <location>
        <begin position="44"/>
        <end position="71"/>
    </location>
</feature>
<dbReference type="InterPro" id="IPR011527">
    <property type="entry name" value="ABC1_TM_dom"/>
</dbReference>
<comment type="subcellular location">
    <subcellularLocation>
        <location evidence="1">Cell membrane</location>
        <topology evidence="1">Multi-pass membrane protein</topology>
    </subcellularLocation>
</comment>
<feature type="transmembrane region" description="Helical" evidence="10">
    <location>
        <begin position="132"/>
        <end position="150"/>
    </location>
</feature>
<name>A0A7Y0L513_9FIRM</name>
<dbReference type="Gene3D" id="3.40.50.300">
    <property type="entry name" value="P-loop containing nucleotide triphosphate hydrolases"/>
    <property type="match status" value="1"/>
</dbReference>
<keyword evidence="9 10" id="KW-0472">Membrane</keyword>
<dbReference type="GO" id="GO:0005524">
    <property type="term" value="F:ATP binding"/>
    <property type="evidence" value="ECO:0007669"/>
    <property type="project" value="UniProtKB-KW"/>
</dbReference>
<keyword evidence="6" id="KW-0645">Protease</keyword>
<feature type="transmembrane region" description="Helical" evidence="10">
    <location>
        <begin position="156"/>
        <end position="175"/>
    </location>
</feature>
<protein>
    <submittedName>
        <fullName evidence="13">Thiol reductant ABC exporter subunit CydD</fullName>
    </submittedName>
</protein>
<dbReference type="InterPro" id="IPR036640">
    <property type="entry name" value="ABC1_TM_sf"/>
</dbReference>
<dbReference type="EMBL" id="JABBVZ010000039">
    <property type="protein sequence ID" value="NMP23092.1"/>
    <property type="molecule type" value="Genomic_DNA"/>
</dbReference>
<keyword evidence="8 10" id="KW-1133">Transmembrane helix</keyword>
<evidence type="ECO:0000259" key="12">
    <source>
        <dbReference type="PROSITE" id="PS50929"/>
    </source>
</evidence>
<evidence type="ECO:0000256" key="6">
    <source>
        <dbReference type="ARBA" id="ARBA00022807"/>
    </source>
</evidence>
<dbReference type="SUPFAM" id="SSF90123">
    <property type="entry name" value="ABC transporter transmembrane region"/>
    <property type="match status" value="1"/>
</dbReference>
<evidence type="ECO:0000259" key="11">
    <source>
        <dbReference type="PROSITE" id="PS50893"/>
    </source>
</evidence>
<keyword evidence="2" id="KW-0813">Transport</keyword>
<dbReference type="NCBIfam" id="TIGR02857">
    <property type="entry name" value="CydD"/>
    <property type="match status" value="1"/>
</dbReference>
<dbReference type="InterPro" id="IPR003439">
    <property type="entry name" value="ABC_transporter-like_ATP-bd"/>
</dbReference>
<dbReference type="PANTHER" id="PTHR24221">
    <property type="entry name" value="ATP-BINDING CASSETTE SUB-FAMILY B"/>
    <property type="match status" value="1"/>
</dbReference>
<dbReference type="Gene3D" id="1.20.1560.10">
    <property type="entry name" value="ABC transporter type 1, transmembrane domain"/>
    <property type="match status" value="1"/>
</dbReference>
<evidence type="ECO:0000313" key="13">
    <source>
        <dbReference type="EMBL" id="NMP23092.1"/>
    </source>
</evidence>
<evidence type="ECO:0000256" key="7">
    <source>
        <dbReference type="ARBA" id="ARBA00022840"/>
    </source>
</evidence>
<keyword evidence="4 10" id="KW-0812">Transmembrane</keyword>
<feature type="transmembrane region" description="Helical" evidence="10">
    <location>
        <begin position="237"/>
        <end position="258"/>
    </location>
</feature>
<evidence type="ECO:0000256" key="4">
    <source>
        <dbReference type="ARBA" id="ARBA00022692"/>
    </source>
</evidence>
<keyword evidence="6" id="KW-0788">Thiol protease</keyword>
<evidence type="ECO:0000256" key="8">
    <source>
        <dbReference type="ARBA" id="ARBA00022989"/>
    </source>
</evidence>
<dbReference type="GO" id="GO:0042883">
    <property type="term" value="P:cysteine transport"/>
    <property type="evidence" value="ECO:0007669"/>
    <property type="project" value="InterPro"/>
</dbReference>
<keyword evidence="6" id="KW-0378">Hydrolase</keyword>
<dbReference type="GO" id="GO:0140359">
    <property type="term" value="F:ABC-type transporter activity"/>
    <property type="evidence" value="ECO:0007669"/>
    <property type="project" value="InterPro"/>
</dbReference>
<dbReference type="PANTHER" id="PTHR24221:SF590">
    <property type="entry name" value="COMPONENT LINKED WITH THE ASSEMBLY OF CYTOCHROME' TRANSPORT TRANSMEMBRANE ATP-BINDING PROTEIN ABC TRANSPORTER CYDD-RELATED"/>
    <property type="match status" value="1"/>
</dbReference>
<dbReference type="GO" id="GO:0008234">
    <property type="term" value="F:cysteine-type peptidase activity"/>
    <property type="evidence" value="ECO:0007669"/>
    <property type="project" value="UniProtKB-KW"/>
</dbReference>
<evidence type="ECO:0000256" key="5">
    <source>
        <dbReference type="ARBA" id="ARBA00022741"/>
    </source>
</evidence>
<keyword evidence="7" id="KW-0067">ATP-binding</keyword>
<gene>
    <name evidence="13" type="primary">cydD</name>
    <name evidence="13" type="ORF">HIJ39_12150</name>
</gene>
<dbReference type="CDD" id="cd18584">
    <property type="entry name" value="ABC_6TM_AarD_CydD"/>
    <property type="match status" value="1"/>
</dbReference>
<dbReference type="InterPro" id="IPR027417">
    <property type="entry name" value="P-loop_NTPase"/>
</dbReference>
<dbReference type="Pfam" id="PF00005">
    <property type="entry name" value="ABC_tran"/>
    <property type="match status" value="1"/>
</dbReference>
<proteinExistence type="predicted"/>
<dbReference type="SUPFAM" id="SSF52540">
    <property type="entry name" value="P-loop containing nucleoside triphosphate hydrolases"/>
    <property type="match status" value="1"/>
</dbReference>
<evidence type="ECO:0000256" key="2">
    <source>
        <dbReference type="ARBA" id="ARBA00022448"/>
    </source>
</evidence>
<evidence type="ECO:0000256" key="10">
    <source>
        <dbReference type="SAM" id="Phobius"/>
    </source>
</evidence>
<keyword evidence="14" id="KW-1185">Reference proteome</keyword>
<dbReference type="InterPro" id="IPR014216">
    <property type="entry name" value="ABC_transptr_CydD"/>
</dbReference>
<dbReference type="RefSeq" id="WP_169100042.1">
    <property type="nucleotide sequence ID" value="NZ_JABBVZ010000039.1"/>
</dbReference>
<dbReference type="PROSITE" id="PS00211">
    <property type="entry name" value="ABC_TRANSPORTER_1"/>
    <property type="match status" value="1"/>
</dbReference>
<evidence type="ECO:0000256" key="1">
    <source>
        <dbReference type="ARBA" id="ARBA00004651"/>
    </source>
</evidence>
<dbReference type="PROSITE" id="PS50893">
    <property type="entry name" value="ABC_TRANSPORTER_2"/>
    <property type="match status" value="1"/>
</dbReference>
<dbReference type="SMART" id="SM00382">
    <property type="entry name" value="AAA"/>
    <property type="match status" value="1"/>
</dbReference>
<evidence type="ECO:0000256" key="9">
    <source>
        <dbReference type="ARBA" id="ARBA00023136"/>
    </source>
</evidence>
<organism evidence="13 14">
    <name type="scientific">Sulfobacillus harzensis</name>
    <dbReference type="NCBI Taxonomy" id="2729629"/>
    <lineage>
        <taxon>Bacteria</taxon>
        <taxon>Bacillati</taxon>
        <taxon>Bacillota</taxon>
        <taxon>Clostridia</taxon>
        <taxon>Eubacteriales</taxon>
        <taxon>Clostridiales Family XVII. Incertae Sedis</taxon>
        <taxon>Sulfobacillus</taxon>
    </lineage>
</organism>
<dbReference type="Pfam" id="PF00664">
    <property type="entry name" value="ABC_membrane"/>
    <property type="match status" value="1"/>
</dbReference>
<evidence type="ECO:0000256" key="3">
    <source>
        <dbReference type="ARBA" id="ARBA00022475"/>
    </source>
</evidence>
<evidence type="ECO:0000313" key="14">
    <source>
        <dbReference type="Proteomes" id="UP000533476"/>
    </source>
</evidence>
<dbReference type="PROSITE" id="PS50929">
    <property type="entry name" value="ABC_TM1F"/>
    <property type="match status" value="1"/>
</dbReference>
<accession>A0A7Y0L513</accession>
<dbReference type="AlphaFoldDB" id="A0A7Y0L513"/>
<comment type="caution">
    <text evidence="13">The sequence shown here is derived from an EMBL/GenBank/DDBJ whole genome shotgun (WGS) entry which is preliminary data.</text>
</comment>